<evidence type="ECO:0000313" key="3">
    <source>
        <dbReference type="EMBL" id="KOF87311.1"/>
    </source>
</evidence>
<dbReference type="AlphaFoldDB" id="A0A0L8HDB5"/>
<dbReference type="GO" id="GO:0000139">
    <property type="term" value="C:Golgi membrane"/>
    <property type="evidence" value="ECO:0007669"/>
    <property type="project" value="UniProtKB-SubCell"/>
</dbReference>
<keyword evidence="1" id="KW-0325">Glycoprotein</keyword>
<evidence type="ECO:0000256" key="1">
    <source>
        <dbReference type="ARBA" id="ARBA00023180"/>
    </source>
</evidence>
<keyword evidence="2" id="KW-0472">Membrane</keyword>
<dbReference type="InterPro" id="IPR028927">
    <property type="entry name" value="Man-6-P_rcpt"/>
</dbReference>
<name>A0A0L8HDB5_OCTBM</name>
<accession>A0A0L8HDB5</accession>
<keyword evidence="2" id="KW-1133">Transmembrane helix</keyword>
<sequence length="118" mass="13134">MLNCNDAMHINFKVKDQCPKDIILCFEYSGPCHSKTPHVPVEPKKLSTGSIIVIITFSIMIVYIVGGCLVTSFYRNSTGMERCPNVRLWSNLGSLIKDGFSYTFSKIKSSKSGGYESI</sequence>
<dbReference type="Pfam" id="PF02157">
    <property type="entry name" value="Man-6-P_recep"/>
    <property type="match status" value="1"/>
</dbReference>
<protein>
    <submittedName>
        <fullName evidence="3">Uncharacterized protein</fullName>
    </submittedName>
</protein>
<reference evidence="3" key="1">
    <citation type="submission" date="2015-07" db="EMBL/GenBank/DDBJ databases">
        <title>MeaNS - Measles Nucleotide Surveillance Program.</title>
        <authorList>
            <person name="Tran T."/>
            <person name="Druce J."/>
        </authorList>
    </citation>
    <scope>NUCLEOTIDE SEQUENCE</scope>
    <source>
        <strain evidence="3">UCB-OBI-ISO-001</strain>
        <tissue evidence="3">Gonad</tissue>
    </source>
</reference>
<dbReference type="OrthoDB" id="29460at2759"/>
<dbReference type="GO" id="GO:0005802">
    <property type="term" value="C:trans-Golgi network"/>
    <property type="evidence" value="ECO:0007669"/>
    <property type="project" value="TreeGrafter"/>
</dbReference>
<organism evidence="3">
    <name type="scientific">Octopus bimaculoides</name>
    <name type="common">California two-spotted octopus</name>
    <dbReference type="NCBI Taxonomy" id="37653"/>
    <lineage>
        <taxon>Eukaryota</taxon>
        <taxon>Metazoa</taxon>
        <taxon>Spiralia</taxon>
        <taxon>Lophotrochozoa</taxon>
        <taxon>Mollusca</taxon>
        <taxon>Cephalopoda</taxon>
        <taxon>Coleoidea</taxon>
        <taxon>Octopodiformes</taxon>
        <taxon>Octopoda</taxon>
        <taxon>Incirrata</taxon>
        <taxon>Octopodidae</taxon>
        <taxon>Octopus</taxon>
    </lineage>
</organism>
<dbReference type="PANTHER" id="PTHR15071:SF0">
    <property type="entry name" value="MANNOSE 6-PHOSPHATE RECEPTOR-LIKE PROTEIN 1"/>
    <property type="match status" value="1"/>
</dbReference>
<dbReference type="KEGG" id="obi:106871359"/>
<dbReference type="PANTHER" id="PTHR15071">
    <property type="entry name" value="MANNOSE-6-PHOSPHATE RECEPTOR FAMILY MEMBER"/>
    <property type="match status" value="1"/>
</dbReference>
<dbReference type="EMBL" id="KQ418445">
    <property type="protein sequence ID" value="KOF87311.1"/>
    <property type="molecule type" value="Genomic_DNA"/>
</dbReference>
<gene>
    <name evidence="3" type="ORF">OCBIM_22017052mg</name>
</gene>
<keyword evidence="2" id="KW-0812">Transmembrane</keyword>
<proteinExistence type="predicted"/>
<evidence type="ECO:0000256" key="2">
    <source>
        <dbReference type="SAM" id="Phobius"/>
    </source>
</evidence>
<feature type="transmembrane region" description="Helical" evidence="2">
    <location>
        <begin position="51"/>
        <end position="74"/>
    </location>
</feature>